<reference evidence="7 8" key="1">
    <citation type="submission" date="2019-02" db="EMBL/GenBank/DDBJ databases">
        <title>Deep-cultivation of Planctomycetes and their phenomic and genomic characterization uncovers novel biology.</title>
        <authorList>
            <person name="Wiegand S."/>
            <person name="Jogler M."/>
            <person name="Boedeker C."/>
            <person name="Pinto D."/>
            <person name="Vollmers J."/>
            <person name="Rivas-Marin E."/>
            <person name="Kohn T."/>
            <person name="Peeters S.H."/>
            <person name="Heuer A."/>
            <person name="Rast P."/>
            <person name="Oberbeckmann S."/>
            <person name="Bunk B."/>
            <person name="Jeske O."/>
            <person name="Meyerdierks A."/>
            <person name="Storesund J.E."/>
            <person name="Kallscheuer N."/>
            <person name="Luecker S."/>
            <person name="Lage O.M."/>
            <person name="Pohl T."/>
            <person name="Merkel B.J."/>
            <person name="Hornburger P."/>
            <person name="Mueller R.-W."/>
            <person name="Bruemmer F."/>
            <person name="Labrenz M."/>
            <person name="Spormann A.M."/>
            <person name="Op den Camp H."/>
            <person name="Overmann J."/>
            <person name="Amann R."/>
            <person name="Jetten M.S.M."/>
            <person name="Mascher T."/>
            <person name="Medema M.H."/>
            <person name="Devos D.P."/>
            <person name="Kaster A.-K."/>
            <person name="Ovreas L."/>
            <person name="Rohde M."/>
            <person name="Galperin M.Y."/>
            <person name="Jogler C."/>
        </authorList>
    </citation>
    <scope>NUCLEOTIDE SEQUENCE [LARGE SCALE GENOMIC DNA]</scope>
    <source>
        <strain evidence="7 8">Pla163</strain>
    </source>
</reference>
<dbReference type="SUPFAM" id="SSF56112">
    <property type="entry name" value="Protein kinase-like (PK-like)"/>
    <property type="match status" value="1"/>
</dbReference>
<feature type="repeat" description="WD" evidence="3">
    <location>
        <begin position="913"/>
        <end position="954"/>
    </location>
</feature>
<dbReference type="PRINTS" id="PR00320">
    <property type="entry name" value="GPROTEINBRPT"/>
</dbReference>
<dbReference type="SUPFAM" id="SSF48452">
    <property type="entry name" value="TPR-like"/>
    <property type="match status" value="1"/>
</dbReference>
<dbReference type="InterPro" id="IPR020472">
    <property type="entry name" value="WD40_PAC1"/>
</dbReference>
<evidence type="ECO:0000256" key="4">
    <source>
        <dbReference type="SAM" id="Coils"/>
    </source>
</evidence>
<dbReference type="EMBL" id="CP036290">
    <property type="protein sequence ID" value="QDU83593.1"/>
    <property type="molecule type" value="Genomic_DNA"/>
</dbReference>
<dbReference type="PROSITE" id="PS00678">
    <property type="entry name" value="WD_REPEATS_1"/>
    <property type="match status" value="1"/>
</dbReference>
<dbReference type="Gene3D" id="3.30.200.20">
    <property type="entry name" value="Phosphorylase Kinase, domain 1"/>
    <property type="match status" value="1"/>
</dbReference>
<dbReference type="SMART" id="SM00220">
    <property type="entry name" value="S_TKc"/>
    <property type="match status" value="1"/>
</dbReference>
<keyword evidence="2" id="KW-0677">Repeat</keyword>
<evidence type="ECO:0000313" key="7">
    <source>
        <dbReference type="EMBL" id="QDU83593.1"/>
    </source>
</evidence>
<gene>
    <name evidence="7" type="primary">pknD_2</name>
    <name evidence="7" type="ORF">Pla163_06920</name>
</gene>
<dbReference type="Gene3D" id="1.25.40.10">
    <property type="entry name" value="Tetratricopeptide repeat domain"/>
    <property type="match status" value="1"/>
</dbReference>
<keyword evidence="4" id="KW-0175">Coiled coil</keyword>
<dbReference type="RefSeq" id="WP_419186274.1">
    <property type="nucleotide sequence ID" value="NZ_CP036290.1"/>
</dbReference>
<evidence type="ECO:0000259" key="6">
    <source>
        <dbReference type="PROSITE" id="PS50011"/>
    </source>
</evidence>
<dbReference type="GO" id="GO:0005524">
    <property type="term" value="F:ATP binding"/>
    <property type="evidence" value="ECO:0007669"/>
    <property type="project" value="InterPro"/>
</dbReference>
<feature type="repeat" description="WD" evidence="3">
    <location>
        <begin position="871"/>
        <end position="912"/>
    </location>
</feature>
<evidence type="ECO:0000256" key="5">
    <source>
        <dbReference type="SAM" id="MobiDB-lite"/>
    </source>
</evidence>
<name>A0A518CWK2_9BACT</name>
<proteinExistence type="predicted"/>
<dbReference type="EC" id="2.7.11.1" evidence="7"/>
<dbReference type="InterPro" id="IPR019775">
    <property type="entry name" value="WD40_repeat_CS"/>
</dbReference>
<dbReference type="InterPro" id="IPR000719">
    <property type="entry name" value="Prot_kinase_dom"/>
</dbReference>
<dbReference type="GO" id="GO:0004674">
    <property type="term" value="F:protein serine/threonine kinase activity"/>
    <property type="evidence" value="ECO:0007669"/>
    <property type="project" value="UniProtKB-EC"/>
</dbReference>
<keyword evidence="7" id="KW-0418">Kinase</keyword>
<feature type="coiled-coil region" evidence="4">
    <location>
        <begin position="555"/>
        <end position="582"/>
    </location>
</feature>
<feature type="repeat" description="WD" evidence="3">
    <location>
        <begin position="1235"/>
        <end position="1285"/>
    </location>
</feature>
<dbReference type="CDD" id="cd14014">
    <property type="entry name" value="STKc_PknB_like"/>
    <property type="match status" value="1"/>
</dbReference>
<dbReference type="Proteomes" id="UP000319342">
    <property type="component" value="Chromosome"/>
</dbReference>
<protein>
    <submittedName>
        <fullName evidence="7">Serine/threonine-protein kinase PknD</fullName>
        <ecNumber evidence="7">2.7.11.1</ecNumber>
    </submittedName>
</protein>
<dbReference type="Gene3D" id="2.130.10.10">
    <property type="entry name" value="YVTN repeat-like/Quinoprotein amine dehydrogenase"/>
    <property type="match status" value="4"/>
</dbReference>
<dbReference type="InterPro" id="IPR015943">
    <property type="entry name" value="WD40/YVTN_repeat-like_dom_sf"/>
</dbReference>
<dbReference type="SMART" id="SM00320">
    <property type="entry name" value="WD40"/>
    <property type="match status" value="7"/>
</dbReference>
<dbReference type="InterPro" id="IPR036322">
    <property type="entry name" value="WD40_repeat_dom_sf"/>
</dbReference>
<feature type="region of interest" description="Disordered" evidence="5">
    <location>
        <begin position="106"/>
        <end position="126"/>
    </location>
</feature>
<dbReference type="InterPro" id="IPR008271">
    <property type="entry name" value="Ser/Thr_kinase_AS"/>
</dbReference>
<dbReference type="InterPro" id="IPR011044">
    <property type="entry name" value="Quino_amine_DH_bsu"/>
</dbReference>
<keyword evidence="1 3" id="KW-0853">WD repeat</keyword>
<keyword evidence="7" id="KW-0808">Transferase</keyword>
<feature type="repeat" description="WD" evidence="3">
    <location>
        <begin position="1193"/>
        <end position="1234"/>
    </location>
</feature>
<keyword evidence="8" id="KW-1185">Reference proteome</keyword>
<dbReference type="SUPFAM" id="SSF50978">
    <property type="entry name" value="WD40 repeat-like"/>
    <property type="match status" value="1"/>
</dbReference>
<dbReference type="PROSITE" id="PS50082">
    <property type="entry name" value="WD_REPEATS_2"/>
    <property type="match status" value="5"/>
</dbReference>
<dbReference type="PROSITE" id="PS00108">
    <property type="entry name" value="PROTEIN_KINASE_ST"/>
    <property type="match status" value="1"/>
</dbReference>
<dbReference type="InterPro" id="IPR011009">
    <property type="entry name" value="Kinase-like_dom_sf"/>
</dbReference>
<dbReference type="InterPro" id="IPR001680">
    <property type="entry name" value="WD40_rpt"/>
</dbReference>
<feature type="compositionally biased region" description="Basic and acidic residues" evidence="5">
    <location>
        <begin position="10"/>
        <end position="21"/>
    </location>
</feature>
<feature type="region of interest" description="Disordered" evidence="5">
    <location>
        <begin position="1"/>
        <end position="36"/>
    </location>
</feature>
<sequence length="1511" mass="163417">MTPPPQQDPGQDRSTPDDRASADSGTAGDHVGVGGEPAILERYLDLLRSGDRRAAEHHIESHAGQRESLIAVRTAWERLSPLLDRLDRVGLAERLRTRFGDAVDPGISLSGDPRGKRPSGGPTGEYRARFGRDGLAERRYAKPHEIARGGMGSIRRVWDNDLRRELVMKAMLLPRDRSEGVDTRPPDSRLLSRFLEEAQVTSQLDHPGILPVHDIGVDADGRLFFTMPLVKGEELGRVIARARGEHPQPQHGSQRTADGDQQWDRTRVLGAILKAMEAVAFAHSRNVVHRDIKPENIMVGRFGETYVMDWGLARVLEESQKAERRPANTFAALDELRSRTASAPAAAEPSIQTDRTLEVDPEGANATLDGDIIGTPGYMAPEQARGERERVGPLADVYSFGTILYQLLTGYRPYDDPLSRKSGLGLLERVLETEPTPIRKLQKDVPDELVAICEQAMQADPADRYPSLLDMLEDLRAYLEGRVVKAYDTSLRAEVTKWIRRNLLAATILFVSLVLGATGTGLFIWQLKGSLAAREAALDEARSASEKEARSTVEAREAERVARDAEAVAQAALAEAERTAAELLVESAAAREGRRQALLQSYAANLSAVQASIADNDLSEARRRLAMCPEDLRGWEYDHLFQRVDMSLRVYEDPTVHRDGVRDVDVSSDGQMASVGRDGLHTWDADSGDALEHWSIRDATFCAFAPDGSSIVVLDASGRVLRVRPGRSDFEVVLAGDGQFEPESVAALSPDGRTLAIGRAGADGPVVEFVDLRRGTLSTVALGADLESTTALAWHPNGVDLGLGVRGATNTFAFQVLDSSTGRIATTGEAIMNGQVTGICFDPLGRYVSVCTAAGELLVQETAPNTIQLYQASSERVLVSTAFGSDSDLVYVGTSNGAVEVWELETGERRLELRGHDGPSSALDFDALRGQMVSGSRDGTLRSWPLASGDVVQALDVSLDRRSRSLMFVGDGQQLVVGAREGGETWDSASLRLATRFEVGEGREIAGLHALPAGNHVVGVVRTNEGADLGRGSEPWSTRWSIEVWSTATGGPPLRRLTGSSGDPRASALSSLGDLAVAFDPNGSGETRVFVYALGSSPGSSTSASLGPPRALEGLDRPVVGLAYEPSGRHLACGHVDGSISIWKARDMVLLRVLTPPDVAFARVRQELARSFARSTAARISGVVADATRPTVTDEGRRAATSVAFEPGGQLLASGGPDGVVRLWDVETGRLVRELEGHDGAITALASHPSPTRTELGAADGRFVSGSDDGSLRIWSSQLDQSLLVLRGHSGSVVDTCFDPAGRRLASLDTNGELRLFETEPQLQRYASRRDVDRDTESAIPLLVDLLDGLARQGTNLTDLLSGASPMQMAGRSAAKFLGSRPAPLHDEAWSVVQSSDRSEREYEQALAYARVAVLLLPENPIYQRTFGIALYRNGAIDEAIEVIESSSRQHVGGPRPEELALLGLCAVARGELRGASQYLDQVEALVRLPLWSNDAVCRRFRDELRKELER</sequence>
<evidence type="ECO:0000256" key="2">
    <source>
        <dbReference type="ARBA" id="ARBA00022737"/>
    </source>
</evidence>
<dbReference type="PROSITE" id="PS50294">
    <property type="entry name" value="WD_REPEATS_REGION"/>
    <property type="match status" value="3"/>
</dbReference>
<dbReference type="SUPFAM" id="SSF50969">
    <property type="entry name" value="YVTN repeat-like/Quinoprotein amine dehydrogenase"/>
    <property type="match status" value="1"/>
</dbReference>
<dbReference type="Gene3D" id="1.10.510.10">
    <property type="entry name" value="Transferase(Phosphotransferase) domain 1"/>
    <property type="match status" value="1"/>
</dbReference>
<evidence type="ECO:0000256" key="1">
    <source>
        <dbReference type="ARBA" id="ARBA00022574"/>
    </source>
</evidence>
<feature type="domain" description="Protein kinase" evidence="6">
    <location>
        <begin position="140"/>
        <end position="479"/>
    </location>
</feature>
<accession>A0A518CWK2</accession>
<feature type="repeat" description="WD" evidence="3">
    <location>
        <begin position="1112"/>
        <end position="1153"/>
    </location>
</feature>
<dbReference type="PANTHER" id="PTHR19848">
    <property type="entry name" value="WD40 REPEAT PROTEIN"/>
    <property type="match status" value="1"/>
</dbReference>
<evidence type="ECO:0000256" key="3">
    <source>
        <dbReference type="PROSITE-ProRule" id="PRU00221"/>
    </source>
</evidence>
<dbReference type="InterPro" id="IPR011990">
    <property type="entry name" value="TPR-like_helical_dom_sf"/>
</dbReference>
<evidence type="ECO:0000313" key="8">
    <source>
        <dbReference type="Proteomes" id="UP000319342"/>
    </source>
</evidence>
<dbReference type="PANTHER" id="PTHR19848:SF8">
    <property type="entry name" value="F-BOX AND WD REPEAT DOMAIN CONTAINING 7"/>
    <property type="match status" value="1"/>
</dbReference>
<dbReference type="Pfam" id="PF00400">
    <property type="entry name" value="WD40"/>
    <property type="match status" value="5"/>
</dbReference>
<dbReference type="PROSITE" id="PS50011">
    <property type="entry name" value="PROTEIN_KINASE_DOM"/>
    <property type="match status" value="1"/>
</dbReference>
<organism evidence="7 8">
    <name type="scientific">Rohdeia mirabilis</name>
    <dbReference type="NCBI Taxonomy" id="2528008"/>
    <lineage>
        <taxon>Bacteria</taxon>
        <taxon>Pseudomonadati</taxon>
        <taxon>Planctomycetota</taxon>
        <taxon>Planctomycetia</taxon>
        <taxon>Planctomycetia incertae sedis</taxon>
        <taxon>Rohdeia</taxon>
    </lineage>
</organism>
<dbReference type="Pfam" id="PF00069">
    <property type="entry name" value="Pkinase"/>
    <property type="match status" value="2"/>
</dbReference>